<accession>A0A0C9UIL5</accession>
<keyword evidence="3" id="KW-1185">Reference proteome</keyword>
<evidence type="ECO:0000313" key="1">
    <source>
        <dbReference type="EMBL" id="KIJ25236.1"/>
    </source>
</evidence>
<reference evidence="1 3" key="1">
    <citation type="submission" date="2014-06" db="EMBL/GenBank/DDBJ databases">
        <title>Evolutionary Origins and Diversification of the Mycorrhizal Mutualists.</title>
        <authorList>
            <consortium name="DOE Joint Genome Institute"/>
            <consortium name="Mycorrhizal Genomics Consortium"/>
            <person name="Kohler A."/>
            <person name="Kuo A."/>
            <person name="Nagy L.G."/>
            <person name="Floudas D."/>
            <person name="Copeland A."/>
            <person name="Barry K.W."/>
            <person name="Cichocki N."/>
            <person name="Veneault-Fourrey C."/>
            <person name="LaButti K."/>
            <person name="Lindquist E.A."/>
            <person name="Lipzen A."/>
            <person name="Lundell T."/>
            <person name="Morin E."/>
            <person name="Murat C."/>
            <person name="Riley R."/>
            <person name="Ohm R."/>
            <person name="Sun H."/>
            <person name="Tunlid A."/>
            <person name="Henrissat B."/>
            <person name="Grigoriev I.V."/>
            <person name="Hibbett D.S."/>
            <person name="Martin F."/>
        </authorList>
    </citation>
    <scope>NUCLEOTIDE SEQUENCE [LARGE SCALE GENOMIC DNA]</scope>
    <source>
        <strain evidence="1 3">SS14</strain>
    </source>
</reference>
<organism evidence="1 3">
    <name type="scientific">Sphaerobolus stellatus (strain SS14)</name>
    <dbReference type="NCBI Taxonomy" id="990650"/>
    <lineage>
        <taxon>Eukaryota</taxon>
        <taxon>Fungi</taxon>
        <taxon>Dikarya</taxon>
        <taxon>Basidiomycota</taxon>
        <taxon>Agaricomycotina</taxon>
        <taxon>Agaricomycetes</taxon>
        <taxon>Phallomycetidae</taxon>
        <taxon>Geastrales</taxon>
        <taxon>Sphaerobolaceae</taxon>
        <taxon>Sphaerobolus</taxon>
    </lineage>
</organism>
<proteinExistence type="predicted"/>
<protein>
    <submittedName>
        <fullName evidence="1">Uncharacterized protein</fullName>
    </submittedName>
</protein>
<evidence type="ECO:0000313" key="2">
    <source>
        <dbReference type="EMBL" id="KIJ30173.1"/>
    </source>
</evidence>
<sequence length="57" mass="6426">MDGKLQISSSVVQLVERLLNTQVVGPSLDRMILFAMSSFRRKNQHRPNTLANDQTPS</sequence>
<dbReference type="HOGENOM" id="CLU_2997959_0_0_1"/>
<evidence type="ECO:0000313" key="3">
    <source>
        <dbReference type="Proteomes" id="UP000054279"/>
    </source>
</evidence>
<name>A0A0C9UIL5_SPHS4</name>
<dbReference type="Proteomes" id="UP000054279">
    <property type="component" value="Unassembled WGS sequence"/>
</dbReference>
<gene>
    <name evidence="2" type="ORF">M422DRAFT_36667</name>
    <name evidence="1" type="ORF">M422DRAFT_38876</name>
</gene>
<dbReference type="EMBL" id="KN837267">
    <property type="protein sequence ID" value="KIJ30173.1"/>
    <property type="molecule type" value="Genomic_DNA"/>
</dbReference>
<dbReference type="EMBL" id="KN837425">
    <property type="protein sequence ID" value="KIJ25236.1"/>
    <property type="molecule type" value="Genomic_DNA"/>
</dbReference>
<dbReference type="AlphaFoldDB" id="A0A0C9UIL5"/>